<accession>A0AAN6XX74</accession>
<organism evidence="2 3">
    <name type="scientific">Rhypophila decipiens</name>
    <dbReference type="NCBI Taxonomy" id="261697"/>
    <lineage>
        <taxon>Eukaryota</taxon>
        <taxon>Fungi</taxon>
        <taxon>Dikarya</taxon>
        <taxon>Ascomycota</taxon>
        <taxon>Pezizomycotina</taxon>
        <taxon>Sordariomycetes</taxon>
        <taxon>Sordariomycetidae</taxon>
        <taxon>Sordariales</taxon>
        <taxon>Naviculisporaceae</taxon>
        <taxon>Rhypophila</taxon>
    </lineage>
</organism>
<evidence type="ECO:0000313" key="3">
    <source>
        <dbReference type="Proteomes" id="UP001301769"/>
    </source>
</evidence>
<name>A0AAN6XX74_9PEZI</name>
<dbReference type="EMBL" id="MU858250">
    <property type="protein sequence ID" value="KAK4208275.1"/>
    <property type="molecule type" value="Genomic_DNA"/>
</dbReference>
<dbReference type="AlphaFoldDB" id="A0AAN6XX74"/>
<keyword evidence="3" id="KW-1185">Reference proteome</keyword>
<sequence>MYAGLVSGKRVEAARVLTRSRYGESIKLSLDKDNFLRVAPERDPKEKLATADIKMPLDNDKFVRVTERDPLPPPQSELELMWNCKTVIELHQWRKVVAAMVLLLFGGLCLTCYMVFPQGFILLFLYGFIFSILVLAALLDDFSHADSEPPVPVDKL</sequence>
<dbReference type="Proteomes" id="UP001301769">
    <property type="component" value="Unassembled WGS sequence"/>
</dbReference>
<evidence type="ECO:0000313" key="2">
    <source>
        <dbReference type="EMBL" id="KAK4208275.1"/>
    </source>
</evidence>
<proteinExistence type="predicted"/>
<evidence type="ECO:0000256" key="1">
    <source>
        <dbReference type="SAM" id="Phobius"/>
    </source>
</evidence>
<keyword evidence="1" id="KW-0472">Membrane</keyword>
<feature type="transmembrane region" description="Helical" evidence="1">
    <location>
        <begin position="122"/>
        <end position="139"/>
    </location>
</feature>
<keyword evidence="1" id="KW-0812">Transmembrane</keyword>
<keyword evidence="1" id="KW-1133">Transmembrane helix</keyword>
<reference evidence="2" key="1">
    <citation type="journal article" date="2023" name="Mol. Phylogenet. Evol.">
        <title>Genome-scale phylogeny and comparative genomics of the fungal order Sordariales.</title>
        <authorList>
            <person name="Hensen N."/>
            <person name="Bonometti L."/>
            <person name="Westerberg I."/>
            <person name="Brannstrom I.O."/>
            <person name="Guillou S."/>
            <person name="Cros-Aarteil S."/>
            <person name="Calhoun S."/>
            <person name="Haridas S."/>
            <person name="Kuo A."/>
            <person name="Mondo S."/>
            <person name="Pangilinan J."/>
            <person name="Riley R."/>
            <person name="LaButti K."/>
            <person name="Andreopoulos B."/>
            <person name="Lipzen A."/>
            <person name="Chen C."/>
            <person name="Yan M."/>
            <person name="Daum C."/>
            <person name="Ng V."/>
            <person name="Clum A."/>
            <person name="Steindorff A."/>
            <person name="Ohm R.A."/>
            <person name="Martin F."/>
            <person name="Silar P."/>
            <person name="Natvig D.O."/>
            <person name="Lalanne C."/>
            <person name="Gautier V."/>
            <person name="Ament-Velasquez S.L."/>
            <person name="Kruys A."/>
            <person name="Hutchinson M.I."/>
            <person name="Powell A.J."/>
            <person name="Barry K."/>
            <person name="Miller A.N."/>
            <person name="Grigoriev I.V."/>
            <person name="Debuchy R."/>
            <person name="Gladieux P."/>
            <person name="Hiltunen Thoren M."/>
            <person name="Johannesson H."/>
        </authorList>
    </citation>
    <scope>NUCLEOTIDE SEQUENCE</scope>
    <source>
        <strain evidence="2">PSN293</strain>
    </source>
</reference>
<feature type="transmembrane region" description="Helical" evidence="1">
    <location>
        <begin position="96"/>
        <end position="116"/>
    </location>
</feature>
<protein>
    <submittedName>
        <fullName evidence="2">Uncharacterized protein</fullName>
    </submittedName>
</protein>
<gene>
    <name evidence="2" type="ORF">QBC37DRAFT_379218</name>
</gene>
<comment type="caution">
    <text evidence="2">The sequence shown here is derived from an EMBL/GenBank/DDBJ whole genome shotgun (WGS) entry which is preliminary data.</text>
</comment>
<reference evidence="2" key="2">
    <citation type="submission" date="2023-05" db="EMBL/GenBank/DDBJ databases">
        <authorList>
            <consortium name="Lawrence Berkeley National Laboratory"/>
            <person name="Steindorff A."/>
            <person name="Hensen N."/>
            <person name="Bonometti L."/>
            <person name="Westerberg I."/>
            <person name="Brannstrom I.O."/>
            <person name="Guillou S."/>
            <person name="Cros-Aarteil S."/>
            <person name="Calhoun S."/>
            <person name="Haridas S."/>
            <person name="Kuo A."/>
            <person name="Mondo S."/>
            <person name="Pangilinan J."/>
            <person name="Riley R."/>
            <person name="Labutti K."/>
            <person name="Andreopoulos B."/>
            <person name="Lipzen A."/>
            <person name="Chen C."/>
            <person name="Yanf M."/>
            <person name="Daum C."/>
            <person name="Ng V."/>
            <person name="Clum A."/>
            <person name="Ohm R."/>
            <person name="Martin F."/>
            <person name="Silar P."/>
            <person name="Natvig D."/>
            <person name="Lalanne C."/>
            <person name="Gautier V."/>
            <person name="Ament-Velasquez S.L."/>
            <person name="Kruys A."/>
            <person name="Hutchinson M.I."/>
            <person name="Powell A.J."/>
            <person name="Barry K."/>
            <person name="Miller A.N."/>
            <person name="Grigoriev I.V."/>
            <person name="Debuchy R."/>
            <person name="Gladieux P."/>
            <person name="Thoren M.H."/>
            <person name="Johannesson H."/>
        </authorList>
    </citation>
    <scope>NUCLEOTIDE SEQUENCE</scope>
    <source>
        <strain evidence="2">PSN293</strain>
    </source>
</reference>